<gene>
    <name evidence="2" type="ORF">DFH07DRAFT_832874</name>
</gene>
<feature type="region of interest" description="Disordered" evidence="1">
    <location>
        <begin position="439"/>
        <end position="462"/>
    </location>
</feature>
<feature type="compositionally biased region" description="Polar residues" evidence="1">
    <location>
        <begin position="376"/>
        <end position="404"/>
    </location>
</feature>
<sequence>MVLIPFPSTRARRSIDQLHSALDDLNETGERWIYHSNATLEILEDKITEYTILLGRLSDVTRYIAAKPKRAWLNRGIRNAATKISERVDVLQNEIKTTSERLREQTRFARQVDSELDLSTRPKNPLSRRPPPPAPPRLLRRLGIIITRFDTTRLREELKALKRRQRGVFRPILEQIATHYLLSCYQFFVSDHSSPTLLRVVNSRTECSIHESISSADHRPDLGRVYTSMRREASQVVQADSSDDESTSSSPPCNVNIEYLTELIKIIKKGDRTIPAIIKIGGDDVAGEYVCIPPEHRAPRHLLLHPSSRPQYLSPPADEGTTGTWRVASIAQETHERGQAVPSINTQMFPSEISPDARFRTSPASTRQQHRHTPRDSANQLRNTSLRSTTGRIDGKGNNQSTQDQVFASAVTPSPPYGSETPTRQTNSHVAMAGALELPSSSRSQCARTGGEQTTNPESWASSVRSAILAPSGAKTCEESAFTHGNNDSARALLETTEASALLFGSVAPRVLARPNSMAATNGSAETLPACPAIDSPIVTGSSTTVSTSGATVAATSGSWWSEE</sequence>
<evidence type="ECO:0000256" key="1">
    <source>
        <dbReference type="SAM" id="MobiDB-lite"/>
    </source>
</evidence>
<feature type="region of interest" description="Disordered" evidence="1">
    <location>
        <begin position="335"/>
        <end position="404"/>
    </location>
</feature>
<dbReference type="Proteomes" id="UP001215280">
    <property type="component" value="Unassembled WGS sequence"/>
</dbReference>
<feature type="region of interest" description="Disordered" evidence="1">
    <location>
        <begin position="233"/>
        <end position="253"/>
    </location>
</feature>
<name>A0AAD7N5A7_9AGAR</name>
<accession>A0AAD7N5A7</accession>
<feature type="region of interest" description="Disordered" evidence="1">
    <location>
        <begin position="541"/>
        <end position="564"/>
    </location>
</feature>
<comment type="caution">
    <text evidence="2">The sequence shown here is derived from an EMBL/GenBank/DDBJ whole genome shotgun (WGS) entry which is preliminary data.</text>
</comment>
<evidence type="ECO:0000313" key="3">
    <source>
        <dbReference type="Proteomes" id="UP001215280"/>
    </source>
</evidence>
<reference evidence="2" key="1">
    <citation type="submission" date="2023-03" db="EMBL/GenBank/DDBJ databases">
        <title>Massive genome expansion in bonnet fungi (Mycena s.s.) driven by repeated elements and novel gene families across ecological guilds.</title>
        <authorList>
            <consortium name="Lawrence Berkeley National Laboratory"/>
            <person name="Harder C.B."/>
            <person name="Miyauchi S."/>
            <person name="Viragh M."/>
            <person name="Kuo A."/>
            <person name="Thoen E."/>
            <person name="Andreopoulos B."/>
            <person name="Lu D."/>
            <person name="Skrede I."/>
            <person name="Drula E."/>
            <person name="Henrissat B."/>
            <person name="Morin E."/>
            <person name="Kohler A."/>
            <person name="Barry K."/>
            <person name="LaButti K."/>
            <person name="Morin E."/>
            <person name="Salamov A."/>
            <person name="Lipzen A."/>
            <person name="Mereny Z."/>
            <person name="Hegedus B."/>
            <person name="Baldrian P."/>
            <person name="Stursova M."/>
            <person name="Weitz H."/>
            <person name="Taylor A."/>
            <person name="Grigoriev I.V."/>
            <person name="Nagy L.G."/>
            <person name="Martin F."/>
            <person name="Kauserud H."/>
        </authorList>
    </citation>
    <scope>NUCLEOTIDE SEQUENCE</scope>
    <source>
        <strain evidence="2">CBHHK188m</strain>
    </source>
</reference>
<organism evidence="2 3">
    <name type="scientific">Mycena maculata</name>
    <dbReference type="NCBI Taxonomy" id="230809"/>
    <lineage>
        <taxon>Eukaryota</taxon>
        <taxon>Fungi</taxon>
        <taxon>Dikarya</taxon>
        <taxon>Basidiomycota</taxon>
        <taxon>Agaricomycotina</taxon>
        <taxon>Agaricomycetes</taxon>
        <taxon>Agaricomycetidae</taxon>
        <taxon>Agaricales</taxon>
        <taxon>Marasmiineae</taxon>
        <taxon>Mycenaceae</taxon>
        <taxon>Mycena</taxon>
    </lineage>
</organism>
<proteinExistence type="predicted"/>
<protein>
    <submittedName>
        <fullName evidence="2">Uncharacterized protein</fullName>
    </submittedName>
</protein>
<keyword evidence="3" id="KW-1185">Reference proteome</keyword>
<dbReference type="AlphaFoldDB" id="A0AAD7N5A7"/>
<dbReference type="EMBL" id="JARJLG010000099">
    <property type="protein sequence ID" value="KAJ7746120.1"/>
    <property type="molecule type" value="Genomic_DNA"/>
</dbReference>
<evidence type="ECO:0000313" key="2">
    <source>
        <dbReference type="EMBL" id="KAJ7746120.1"/>
    </source>
</evidence>